<dbReference type="Proteomes" id="UP001437256">
    <property type="component" value="Unassembled WGS sequence"/>
</dbReference>
<sequence>MSCFAVSLRGSVVYTESTELVLESSSYRGSEANVEYSHLYVSSLAPQFWNQFYQLELDQICQYSITQRITRRDSARCDAQDEMKDDLLSLSYHFRSPSPPLKASPSPTPALKEESPIMGSLTQPLSQGQWEDRHPVTGLQNEQTAGVPEHCDTMPLMYPPAEESSAHRLVAPSESAERGYHGVEQSENHPVRPYEGINTVLPDDGHHLHQQVSYADHHGIPVLRRSHSPDSLGLDTPLRQHPSSIPPLELVLPLSANGHVLYAVPTIDLRTGMAPYFWDHSQSFHVSNPPQVASGYTAADTSVAREYDQASVSDHQYTVGTAQAQQYHASSNAADVSPSPYEVQAAWIHPHESEYQLSSQTSAYSTTCMQV</sequence>
<accession>A0ABR2ZK11</accession>
<evidence type="ECO:0000313" key="1">
    <source>
        <dbReference type="EMBL" id="KAL0061995.1"/>
    </source>
</evidence>
<organism evidence="1 2">
    <name type="scientific">Marasmius tenuissimus</name>
    <dbReference type="NCBI Taxonomy" id="585030"/>
    <lineage>
        <taxon>Eukaryota</taxon>
        <taxon>Fungi</taxon>
        <taxon>Dikarya</taxon>
        <taxon>Basidiomycota</taxon>
        <taxon>Agaricomycotina</taxon>
        <taxon>Agaricomycetes</taxon>
        <taxon>Agaricomycetidae</taxon>
        <taxon>Agaricales</taxon>
        <taxon>Marasmiineae</taxon>
        <taxon>Marasmiaceae</taxon>
        <taxon>Marasmius</taxon>
    </lineage>
</organism>
<protein>
    <submittedName>
        <fullName evidence="1">Uncharacterized protein</fullName>
    </submittedName>
</protein>
<reference evidence="1 2" key="1">
    <citation type="submission" date="2024-05" db="EMBL/GenBank/DDBJ databases">
        <title>A draft genome resource for the thread blight pathogen Marasmius tenuissimus strain MS-2.</title>
        <authorList>
            <person name="Yulfo-Soto G.E."/>
            <person name="Baruah I.K."/>
            <person name="Amoako-Attah I."/>
            <person name="Bukari Y."/>
            <person name="Meinhardt L.W."/>
            <person name="Bailey B.A."/>
            <person name="Cohen S.P."/>
        </authorList>
    </citation>
    <scope>NUCLEOTIDE SEQUENCE [LARGE SCALE GENOMIC DNA]</scope>
    <source>
        <strain evidence="1 2">MS-2</strain>
    </source>
</reference>
<proteinExistence type="predicted"/>
<dbReference type="EMBL" id="JBBXMP010000117">
    <property type="protein sequence ID" value="KAL0061995.1"/>
    <property type="molecule type" value="Genomic_DNA"/>
</dbReference>
<comment type="caution">
    <text evidence="1">The sequence shown here is derived from an EMBL/GenBank/DDBJ whole genome shotgun (WGS) entry which is preliminary data.</text>
</comment>
<keyword evidence="2" id="KW-1185">Reference proteome</keyword>
<evidence type="ECO:0000313" key="2">
    <source>
        <dbReference type="Proteomes" id="UP001437256"/>
    </source>
</evidence>
<gene>
    <name evidence="1" type="ORF">AAF712_011151</name>
</gene>
<name>A0ABR2ZK11_9AGAR</name>